<comment type="caution">
    <text evidence="2">The sequence shown here is derived from an EMBL/GenBank/DDBJ whole genome shotgun (WGS) entry which is preliminary data.</text>
</comment>
<evidence type="ECO:0000313" key="3">
    <source>
        <dbReference type="Proteomes" id="UP000289946"/>
    </source>
</evidence>
<proteinExistence type="predicted"/>
<feature type="transmembrane region" description="Helical" evidence="1">
    <location>
        <begin position="168"/>
        <end position="188"/>
    </location>
</feature>
<feature type="transmembrane region" description="Helical" evidence="1">
    <location>
        <begin position="417"/>
        <end position="438"/>
    </location>
</feature>
<sequence>MVENLVDTPLIYAALLNFLVWLAIGFVVVKVWRAPVYHPFVIYLLYHFVGFIVRPLLIYLDGKSFIWLRVGITPTSEDIIRVTAIANVALIAAFLGFTFAKRAKSIIPTFAPVRFVVLRPVAFYAAVFVLGVAGLYGTYRAYGDAGLQSVNAFQVTRDAEGGQRLVGISGYTLALAEFLPIICIMLYLCKGSIRTLSIFFIAAFVALRAYIGAQRLSFVVVLVSVFFVSLIEARRRYPGALIIIGVLLGALLFDIVGHDRYVVRRVVLGDADISSIWTSYVADRGSKSSMDVVEFDSATVAAMVVDERAGYSYGTQYLRLLYWPIPRQLWPDKPVFTSIVNLNEYGNFSSMTTTLYVDVYMVYGFVSLIPMMFLLGVVQSRLYDAAVRTTSPLLFSFFWIFLIYFKTILRDGGVTVVYFWAFSMIAAAILIVVGGIRLRRETTGARARQDYPAATALRPSG</sequence>
<feature type="transmembrane region" description="Helical" evidence="1">
    <location>
        <begin position="385"/>
        <end position="405"/>
    </location>
</feature>
<feature type="transmembrane region" description="Helical" evidence="1">
    <location>
        <begin position="79"/>
        <end position="100"/>
    </location>
</feature>
<reference evidence="2 3" key="1">
    <citation type="submission" date="2018-10" db="EMBL/GenBank/DDBJ databases">
        <title>Bradyrhizobium sp. nov., isolated from effective nodules of peanut in China.</title>
        <authorList>
            <person name="Li Y."/>
        </authorList>
    </citation>
    <scope>NUCLEOTIDE SEQUENCE [LARGE SCALE GENOMIC DNA]</scope>
    <source>
        <strain evidence="2 3">CCBAU 51781</strain>
    </source>
</reference>
<evidence type="ECO:0008006" key="4">
    <source>
        <dbReference type="Google" id="ProtNLM"/>
    </source>
</evidence>
<keyword evidence="1" id="KW-0472">Membrane</keyword>
<feature type="transmembrane region" description="Helical" evidence="1">
    <location>
        <begin position="12"/>
        <end position="33"/>
    </location>
</feature>
<feature type="transmembrane region" description="Helical" evidence="1">
    <location>
        <begin position="40"/>
        <end position="59"/>
    </location>
</feature>
<keyword evidence="1" id="KW-0812">Transmembrane</keyword>
<feature type="transmembrane region" description="Helical" evidence="1">
    <location>
        <begin position="217"/>
        <end position="233"/>
    </location>
</feature>
<feature type="transmembrane region" description="Helical" evidence="1">
    <location>
        <begin position="121"/>
        <end position="139"/>
    </location>
</feature>
<dbReference type="Proteomes" id="UP000289946">
    <property type="component" value="Unassembled WGS sequence"/>
</dbReference>
<organism evidence="2 3">
    <name type="scientific">Bradyrhizobium zhanjiangense</name>
    <dbReference type="NCBI Taxonomy" id="1325107"/>
    <lineage>
        <taxon>Bacteria</taxon>
        <taxon>Pseudomonadati</taxon>
        <taxon>Pseudomonadota</taxon>
        <taxon>Alphaproteobacteria</taxon>
        <taxon>Hyphomicrobiales</taxon>
        <taxon>Nitrobacteraceae</taxon>
        <taxon>Bradyrhizobium</taxon>
    </lineage>
</organism>
<keyword evidence="3" id="KW-1185">Reference proteome</keyword>
<feature type="transmembrane region" description="Helical" evidence="1">
    <location>
        <begin position="240"/>
        <end position="258"/>
    </location>
</feature>
<evidence type="ECO:0000256" key="1">
    <source>
        <dbReference type="SAM" id="Phobius"/>
    </source>
</evidence>
<feature type="transmembrane region" description="Helical" evidence="1">
    <location>
        <begin position="360"/>
        <end position="378"/>
    </location>
</feature>
<accession>A0ABY0DUQ8</accession>
<gene>
    <name evidence="2" type="ORF">EAS62_03515</name>
</gene>
<dbReference type="EMBL" id="RDRA01000002">
    <property type="protein sequence ID" value="RXG99146.1"/>
    <property type="molecule type" value="Genomic_DNA"/>
</dbReference>
<evidence type="ECO:0000313" key="2">
    <source>
        <dbReference type="EMBL" id="RXG99146.1"/>
    </source>
</evidence>
<name>A0ABY0DUQ8_9BRAD</name>
<dbReference type="RefSeq" id="WP_128938168.1">
    <property type="nucleotide sequence ID" value="NZ_RDRA01000002.1"/>
</dbReference>
<protein>
    <recommendedName>
        <fullName evidence="4">Oligosaccharide repeat unit polymerase</fullName>
    </recommendedName>
</protein>
<keyword evidence="1" id="KW-1133">Transmembrane helix</keyword>
<feature type="transmembrane region" description="Helical" evidence="1">
    <location>
        <begin position="195"/>
        <end position="211"/>
    </location>
</feature>